<evidence type="ECO:0000313" key="7">
    <source>
        <dbReference type="EMBL" id="GMA42079.1"/>
    </source>
</evidence>
<evidence type="ECO:0000259" key="6">
    <source>
        <dbReference type="PROSITE" id="PS51296"/>
    </source>
</evidence>
<keyword evidence="8" id="KW-1185">Reference proteome</keyword>
<evidence type="ECO:0000313" key="8">
    <source>
        <dbReference type="Proteomes" id="UP001157126"/>
    </source>
</evidence>
<evidence type="ECO:0000256" key="1">
    <source>
        <dbReference type="ARBA" id="ARBA00022714"/>
    </source>
</evidence>
<evidence type="ECO:0000256" key="2">
    <source>
        <dbReference type="ARBA" id="ARBA00022723"/>
    </source>
</evidence>
<gene>
    <name evidence="7" type="ORF">GCM10025883_41240</name>
</gene>
<reference evidence="8" key="1">
    <citation type="journal article" date="2019" name="Int. J. Syst. Evol. Microbiol.">
        <title>The Global Catalogue of Microorganisms (GCM) 10K type strain sequencing project: providing services to taxonomists for standard genome sequencing and annotation.</title>
        <authorList>
            <consortium name="The Broad Institute Genomics Platform"/>
            <consortium name="The Broad Institute Genome Sequencing Center for Infectious Disease"/>
            <person name="Wu L."/>
            <person name="Ma J."/>
        </authorList>
    </citation>
    <scope>NUCLEOTIDE SEQUENCE [LARGE SCALE GENOMIC DNA]</scope>
    <source>
        <strain evidence="8">NBRC 113072</strain>
    </source>
</reference>
<dbReference type="SUPFAM" id="SSF50022">
    <property type="entry name" value="ISP domain"/>
    <property type="match status" value="1"/>
</dbReference>
<dbReference type="Pfam" id="PF00355">
    <property type="entry name" value="Rieske"/>
    <property type="match status" value="1"/>
</dbReference>
<sequence>MRVPVRRRPQPDEAHLRSTWRQAAVPRIEKALAAAQERPTGGWFVVGTSGDVRVPKDGRSPATIVREIAGREVVLYRDAAGTFHAGPGACPHMGARLDGCVVADGSILCRWHGLALGGDRSELRWNSYPAHDDGVLLWARLESDDPFAGEPTARPVITTRPDPAGAISGVVAHRATCEPADVIANRLDPWHGAWFHPYAFSHLVVDEDASDVHTLVVDVTFRLGRTFGVPVRAEFTCPDARTIVMTITEGRAPAAWWRPTRHP</sequence>
<dbReference type="InterPro" id="IPR045612">
    <property type="entry name" value="DUF5914"/>
</dbReference>
<dbReference type="Gene3D" id="2.102.10.10">
    <property type="entry name" value="Rieske [2Fe-2S] iron-sulphur domain"/>
    <property type="match status" value="1"/>
</dbReference>
<proteinExistence type="predicted"/>
<comment type="caution">
    <text evidence="7">The sequence shown here is derived from an EMBL/GenBank/DDBJ whole genome shotgun (WGS) entry which is preliminary data.</text>
</comment>
<dbReference type="InterPro" id="IPR017941">
    <property type="entry name" value="Rieske_2Fe-2S"/>
</dbReference>
<dbReference type="Proteomes" id="UP001157126">
    <property type="component" value="Unassembled WGS sequence"/>
</dbReference>
<evidence type="ECO:0000256" key="5">
    <source>
        <dbReference type="SAM" id="MobiDB-lite"/>
    </source>
</evidence>
<keyword evidence="1" id="KW-0001">2Fe-2S</keyword>
<dbReference type="PROSITE" id="PS51296">
    <property type="entry name" value="RIESKE"/>
    <property type="match status" value="1"/>
</dbReference>
<evidence type="ECO:0000256" key="3">
    <source>
        <dbReference type="ARBA" id="ARBA00023004"/>
    </source>
</evidence>
<keyword evidence="2" id="KW-0479">Metal-binding</keyword>
<evidence type="ECO:0000256" key="4">
    <source>
        <dbReference type="ARBA" id="ARBA00023014"/>
    </source>
</evidence>
<keyword evidence="3" id="KW-0408">Iron</keyword>
<feature type="domain" description="Rieske" evidence="6">
    <location>
        <begin position="43"/>
        <end position="139"/>
    </location>
</feature>
<dbReference type="EMBL" id="BSUO01000001">
    <property type="protein sequence ID" value="GMA42079.1"/>
    <property type="molecule type" value="Genomic_DNA"/>
</dbReference>
<protein>
    <recommendedName>
        <fullName evidence="6">Rieske domain-containing protein</fullName>
    </recommendedName>
</protein>
<feature type="region of interest" description="Disordered" evidence="5">
    <location>
        <begin position="1"/>
        <end position="20"/>
    </location>
</feature>
<organism evidence="7 8">
    <name type="scientific">Mobilicoccus caccae</name>
    <dbReference type="NCBI Taxonomy" id="1859295"/>
    <lineage>
        <taxon>Bacteria</taxon>
        <taxon>Bacillati</taxon>
        <taxon>Actinomycetota</taxon>
        <taxon>Actinomycetes</taxon>
        <taxon>Micrococcales</taxon>
        <taxon>Dermatophilaceae</taxon>
        <taxon>Mobilicoccus</taxon>
    </lineage>
</organism>
<dbReference type="InterPro" id="IPR036922">
    <property type="entry name" value="Rieske_2Fe-2S_sf"/>
</dbReference>
<accession>A0ABQ6IX49</accession>
<keyword evidence="4" id="KW-0411">Iron-sulfur</keyword>
<dbReference type="Pfam" id="PF19299">
    <property type="entry name" value="DUF5914"/>
    <property type="match status" value="1"/>
</dbReference>
<name>A0ABQ6IX49_9MICO</name>